<reference evidence="1" key="1">
    <citation type="journal article" date="2023" name="IMA Fungus">
        <title>Comparative genomic study of the Penicillium genus elucidates a diverse pangenome and 15 lateral gene transfer events.</title>
        <authorList>
            <person name="Petersen C."/>
            <person name="Sorensen T."/>
            <person name="Nielsen M.R."/>
            <person name="Sondergaard T.E."/>
            <person name="Sorensen J.L."/>
            <person name="Fitzpatrick D.A."/>
            <person name="Frisvad J.C."/>
            <person name="Nielsen K.L."/>
        </authorList>
    </citation>
    <scope>NUCLEOTIDE SEQUENCE</scope>
    <source>
        <strain evidence="1">IBT 15450</strain>
    </source>
</reference>
<gene>
    <name evidence="1" type="ORF">N7460_006639</name>
</gene>
<evidence type="ECO:0000313" key="1">
    <source>
        <dbReference type="EMBL" id="KAJ6041249.1"/>
    </source>
</evidence>
<protein>
    <submittedName>
        <fullName evidence="1">Uncharacterized protein</fullName>
    </submittedName>
</protein>
<evidence type="ECO:0000313" key="2">
    <source>
        <dbReference type="Proteomes" id="UP001219568"/>
    </source>
</evidence>
<sequence length="198" mass="21885">MSQSHNYSWVDPNLHDGNRLCALRGHRPCTCAGLYLEPTRHFANSSIMNQSSTYHQPAIAPWYDSNWCQSDSLAQVPIPNSSQWNPSVGYNPADPLNMSILGTGHSPMHGKSDLVAAIQSSPVQVYAPPGNTGYAQSEEQSIYYGSPAEQHVAQDPQFPLPCYWGGPKHGLFPNFESLINHLKTDHIDPQYQAQPNQA</sequence>
<organism evidence="1 2">
    <name type="scientific">Penicillium canescens</name>
    <dbReference type="NCBI Taxonomy" id="5083"/>
    <lineage>
        <taxon>Eukaryota</taxon>
        <taxon>Fungi</taxon>
        <taxon>Dikarya</taxon>
        <taxon>Ascomycota</taxon>
        <taxon>Pezizomycotina</taxon>
        <taxon>Eurotiomycetes</taxon>
        <taxon>Eurotiomycetidae</taxon>
        <taxon>Eurotiales</taxon>
        <taxon>Aspergillaceae</taxon>
        <taxon>Penicillium</taxon>
    </lineage>
</organism>
<proteinExistence type="predicted"/>
<dbReference type="EMBL" id="JAQJZL010000005">
    <property type="protein sequence ID" value="KAJ6041249.1"/>
    <property type="molecule type" value="Genomic_DNA"/>
</dbReference>
<comment type="caution">
    <text evidence="1">The sequence shown here is derived from an EMBL/GenBank/DDBJ whole genome shotgun (WGS) entry which is preliminary data.</text>
</comment>
<accession>A0AAD6N935</accession>
<dbReference type="Proteomes" id="UP001219568">
    <property type="component" value="Unassembled WGS sequence"/>
</dbReference>
<dbReference type="AlphaFoldDB" id="A0AAD6N935"/>
<name>A0AAD6N935_PENCN</name>
<keyword evidence="2" id="KW-1185">Reference proteome</keyword>
<reference evidence="1" key="2">
    <citation type="submission" date="2023-01" db="EMBL/GenBank/DDBJ databases">
        <authorList>
            <person name="Petersen C."/>
        </authorList>
    </citation>
    <scope>NUCLEOTIDE SEQUENCE</scope>
    <source>
        <strain evidence="1">IBT 15450</strain>
    </source>
</reference>